<dbReference type="KEGG" id="ock:EXM22_12120"/>
<dbReference type="PANTHER" id="PTHR30401:SF0">
    <property type="entry name" value="TRNA 2-SELENOURIDINE SYNTHASE"/>
    <property type="match status" value="1"/>
</dbReference>
<dbReference type="AlphaFoldDB" id="A0A5C1QMY5"/>
<organism evidence="2 3">
    <name type="scientific">Oceanispirochaeta crateris</name>
    <dbReference type="NCBI Taxonomy" id="2518645"/>
    <lineage>
        <taxon>Bacteria</taxon>
        <taxon>Pseudomonadati</taxon>
        <taxon>Spirochaetota</taxon>
        <taxon>Spirochaetia</taxon>
        <taxon>Spirochaetales</taxon>
        <taxon>Spirochaetaceae</taxon>
        <taxon>Oceanispirochaeta</taxon>
    </lineage>
</organism>
<dbReference type="InterPro" id="IPR036873">
    <property type="entry name" value="Rhodanese-like_dom_sf"/>
</dbReference>
<reference evidence="2 3" key="1">
    <citation type="submission" date="2019-02" db="EMBL/GenBank/DDBJ databases">
        <title>Complete Genome Sequence and Methylome Analysis of free living Spirochaetas.</title>
        <authorList>
            <person name="Fomenkov A."/>
            <person name="Dubinina G."/>
            <person name="Leshcheva N."/>
            <person name="Mikheeva N."/>
            <person name="Grabovich M."/>
            <person name="Vincze T."/>
            <person name="Roberts R.J."/>
        </authorList>
    </citation>
    <scope>NUCLEOTIDE SEQUENCE [LARGE SCALE GENOMIC DNA]</scope>
    <source>
        <strain evidence="2 3">K2</strain>
    </source>
</reference>
<feature type="domain" description="Rhodanese" evidence="1">
    <location>
        <begin position="13"/>
        <end position="98"/>
    </location>
</feature>
<dbReference type="Gene3D" id="3.40.250.10">
    <property type="entry name" value="Rhodanese-like domain"/>
    <property type="match status" value="1"/>
</dbReference>
<name>A0A5C1QMY5_9SPIO</name>
<dbReference type="InterPro" id="IPR001763">
    <property type="entry name" value="Rhodanese-like_dom"/>
</dbReference>
<dbReference type="GO" id="GO:0002098">
    <property type="term" value="P:tRNA wobble uridine modification"/>
    <property type="evidence" value="ECO:0007669"/>
    <property type="project" value="InterPro"/>
</dbReference>
<dbReference type="PROSITE" id="PS50206">
    <property type="entry name" value="RHODANESE_3"/>
    <property type="match status" value="1"/>
</dbReference>
<evidence type="ECO:0000313" key="2">
    <source>
        <dbReference type="EMBL" id="QEN08698.1"/>
    </source>
</evidence>
<evidence type="ECO:0000313" key="3">
    <source>
        <dbReference type="Proteomes" id="UP000324209"/>
    </source>
</evidence>
<dbReference type="OrthoDB" id="9800872at2"/>
<dbReference type="Pfam" id="PF00581">
    <property type="entry name" value="Rhodanese"/>
    <property type="match status" value="1"/>
</dbReference>
<protein>
    <recommendedName>
        <fullName evidence="1">Rhodanese domain-containing protein</fullName>
    </recommendedName>
</protein>
<proteinExistence type="predicted"/>
<dbReference type="PANTHER" id="PTHR30401">
    <property type="entry name" value="TRNA 2-SELENOURIDINE SYNTHASE"/>
    <property type="match status" value="1"/>
</dbReference>
<dbReference type="EMBL" id="CP036150">
    <property type="protein sequence ID" value="QEN08698.1"/>
    <property type="molecule type" value="Genomic_DNA"/>
</dbReference>
<dbReference type="GO" id="GO:0043828">
    <property type="term" value="F:tRNA 2-selenouridine synthase activity"/>
    <property type="evidence" value="ECO:0007669"/>
    <property type="project" value="InterPro"/>
</dbReference>
<dbReference type="RefSeq" id="WP_149486779.1">
    <property type="nucleotide sequence ID" value="NZ_CP036150.1"/>
</dbReference>
<accession>A0A5C1QMY5</accession>
<evidence type="ECO:0000259" key="1">
    <source>
        <dbReference type="PROSITE" id="PS50206"/>
    </source>
</evidence>
<keyword evidence="3" id="KW-1185">Reference proteome</keyword>
<sequence>MVELVSLDRFLELRESLNIVDVRSPVEYDHAHIPESFNIPLFSNEQRAEIGWTYKHKGQDVAILLGESFAEPKIPTYLEQVKILARHKKILLLCARGG</sequence>
<dbReference type="InterPro" id="IPR017582">
    <property type="entry name" value="SelU"/>
</dbReference>
<dbReference type="Proteomes" id="UP000324209">
    <property type="component" value="Chromosome"/>
</dbReference>
<gene>
    <name evidence="2" type="ORF">EXM22_12120</name>
</gene>
<dbReference type="SUPFAM" id="SSF52821">
    <property type="entry name" value="Rhodanese/Cell cycle control phosphatase"/>
    <property type="match status" value="1"/>
</dbReference>